<dbReference type="OrthoDB" id="6222486at2759"/>
<gene>
    <name evidence="3" type="primary">rnaseh2c</name>
</gene>
<dbReference type="Pfam" id="PF08615">
    <property type="entry name" value="RNase_H2_suC"/>
    <property type="match status" value="1"/>
</dbReference>
<evidence type="ECO:0000313" key="2">
    <source>
        <dbReference type="Proteomes" id="UP000694891"/>
    </source>
</evidence>
<dbReference type="Proteomes" id="UP000694891">
    <property type="component" value="Unplaced"/>
</dbReference>
<dbReference type="CTD" id="84153"/>
<dbReference type="Ensembl" id="ENSSPAT00000010059.1">
    <property type="protein sequence ID" value="ENSSPAP00000009883.1"/>
    <property type="gene ID" value="ENSSPAG00000007536.1"/>
</dbReference>
<dbReference type="CDD" id="cd09271">
    <property type="entry name" value="RNase_H2-C"/>
    <property type="match status" value="1"/>
</dbReference>
<sequence>MSCNTSVTRLCAPSVGQAQQVTVHLMPCEIEHNGPALVSQYLTATTKDNKQEKMVSFRGRGLKGQELSCPQGYSGLVLKEINKPGSDQEDRTVKVSSVFDKLTYWNLETPPNSDDTVVMAMDWPELAEAIHGPVED</sequence>
<dbReference type="Gene3D" id="2.40.128.680">
    <property type="match status" value="1"/>
</dbReference>
<proteinExistence type="predicted"/>
<reference evidence="3" key="2">
    <citation type="submission" date="2025-04" db="UniProtKB">
        <authorList>
            <consortium name="RefSeq"/>
        </authorList>
    </citation>
    <scope>IDENTIFICATION</scope>
</reference>
<dbReference type="STRING" id="144197.ENSSPAP00000009883"/>
<dbReference type="PANTHER" id="PTHR47063:SF1">
    <property type="entry name" value="RIBONUCLEASE H2 SUBUNIT C"/>
    <property type="match status" value="1"/>
</dbReference>
<protein>
    <submittedName>
        <fullName evidence="1 3">Ribonuclease H2 subunit C</fullName>
    </submittedName>
</protein>
<dbReference type="InterPro" id="IPR013924">
    <property type="entry name" value="RNase_H2_suC"/>
</dbReference>
<keyword evidence="2" id="KW-1185">Reference proteome</keyword>
<organism evidence="1">
    <name type="scientific">Stegastes partitus</name>
    <name type="common">bicolor damselfish</name>
    <dbReference type="NCBI Taxonomy" id="144197"/>
    <lineage>
        <taxon>Eukaryota</taxon>
        <taxon>Metazoa</taxon>
        <taxon>Chordata</taxon>
        <taxon>Craniata</taxon>
        <taxon>Vertebrata</taxon>
        <taxon>Euteleostomi</taxon>
        <taxon>Actinopterygii</taxon>
        <taxon>Neopterygii</taxon>
        <taxon>Teleostei</taxon>
        <taxon>Neoteleostei</taxon>
        <taxon>Acanthomorphata</taxon>
        <taxon>Ovalentaria</taxon>
        <taxon>Pomacentridae</taxon>
        <taxon>Stegastes</taxon>
    </lineage>
</organism>
<name>A0A3B4ZLV5_9TELE</name>
<dbReference type="GO" id="GO:0032299">
    <property type="term" value="C:ribonuclease H2 complex"/>
    <property type="evidence" value="ECO:0007669"/>
    <property type="project" value="InterPro"/>
</dbReference>
<evidence type="ECO:0000313" key="3">
    <source>
        <dbReference type="RefSeq" id="XP_008302555.1"/>
    </source>
</evidence>
<dbReference type="GO" id="GO:0006401">
    <property type="term" value="P:RNA catabolic process"/>
    <property type="evidence" value="ECO:0007669"/>
    <property type="project" value="InterPro"/>
</dbReference>
<reference evidence="1" key="1">
    <citation type="submission" date="2023-09" db="UniProtKB">
        <authorList>
            <consortium name="Ensembl"/>
        </authorList>
    </citation>
    <scope>IDENTIFICATION</scope>
</reference>
<dbReference type="AlphaFoldDB" id="A0A3B4ZLV5"/>
<dbReference type="GeneID" id="103374266"/>
<dbReference type="GeneTree" id="ENSGT00940000166023"/>
<dbReference type="RefSeq" id="XP_008302555.1">
    <property type="nucleotide sequence ID" value="XM_008304333.1"/>
</dbReference>
<dbReference type="InterPro" id="IPR052863">
    <property type="entry name" value="RNase_H2_subunit_C"/>
</dbReference>
<accession>A0A3B4ZLV5</accession>
<dbReference type="PANTHER" id="PTHR47063">
    <property type="entry name" value="RIBONUCLEASE H2 SUBUNIT C"/>
    <property type="match status" value="1"/>
</dbReference>
<evidence type="ECO:0000313" key="1">
    <source>
        <dbReference type="Ensembl" id="ENSSPAP00000009883.1"/>
    </source>
</evidence>